<dbReference type="PANTHER" id="PTHR22889">
    <property type="entry name" value="WD REPEAT-CONTAINING PROTEIN 89"/>
    <property type="match status" value="1"/>
</dbReference>
<dbReference type="InterPro" id="IPR015943">
    <property type="entry name" value="WD40/YVTN_repeat-like_dom_sf"/>
</dbReference>
<dbReference type="FunCoup" id="A0A5J5F3K7">
    <property type="interactions" value="738"/>
</dbReference>
<dbReference type="OrthoDB" id="25131at2759"/>
<dbReference type="PANTHER" id="PTHR22889:SF0">
    <property type="entry name" value="WD REPEAT-CONTAINING PROTEIN 89"/>
    <property type="match status" value="1"/>
</dbReference>
<keyword evidence="2" id="KW-0677">Repeat</keyword>
<dbReference type="Gene3D" id="2.130.10.10">
    <property type="entry name" value="YVTN repeat-like/Quinoprotein amine dehydrogenase"/>
    <property type="match status" value="1"/>
</dbReference>
<dbReference type="Proteomes" id="UP000326924">
    <property type="component" value="Unassembled WGS sequence"/>
</dbReference>
<reference evidence="5 6" key="1">
    <citation type="submission" date="2019-09" db="EMBL/GenBank/DDBJ databases">
        <title>Draft genome of the ectomycorrhizal ascomycete Sphaerosporella brunnea.</title>
        <authorList>
            <consortium name="DOE Joint Genome Institute"/>
            <person name="Benucci G.M."/>
            <person name="Marozzi G."/>
            <person name="Antonielli L."/>
            <person name="Sanchez S."/>
            <person name="Marco P."/>
            <person name="Wang X."/>
            <person name="Falini L.B."/>
            <person name="Barry K."/>
            <person name="Haridas S."/>
            <person name="Lipzen A."/>
            <person name="Labutti K."/>
            <person name="Grigoriev I.V."/>
            <person name="Murat C."/>
            <person name="Martin F."/>
            <person name="Albertini E."/>
            <person name="Donnini D."/>
            <person name="Bonito G."/>
        </authorList>
    </citation>
    <scope>NUCLEOTIDE SEQUENCE [LARGE SCALE GENOMIC DNA]</scope>
    <source>
        <strain evidence="5 6">Sb_GMNB300</strain>
    </source>
</reference>
<evidence type="ECO:0000256" key="4">
    <source>
        <dbReference type="SAM" id="MobiDB-lite"/>
    </source>
</evidence>
<evidence type="ECO:0000256" key="2">
    <source>
        <dbReference type="ARBA" id="ARBA00022737"/>
    </source>
</evidence>
<dbReference type="InterPro" id="IPR036322">
    <property type="entry name" value="WD40_repeat_dom_sf"/>
</dbReference>
<dbReference type="InterPro" id="IPR001680">
    <property type="entry name" value="WD40_rpt"/>
</dbReference>
<gene>
    <name evidence="5" type="ORF">FN846DRAFT_507467</name>
</gene>
<evidence type="ECO:0000256" key="1">
    <source>
        <dbReference type="ARBA" id="ARBA00022574"/>
    </source>
</evidence>
<sequence length="374" mass="39101">MSRTPITALASSALVPPSPTGSYIFSIALTPSHICALTSTQTLHVLSPSTLQTQQSLSSSPTHTLLSTLSPTSLLTSGEDGSIHHYDLRASSLAGKIPVASPVSSLAAHAGAGLVSAGTLQNESTCTGAVYIYDSRNSRAPVRAYKDSHSDDVTALGFSSSAGRVVSGGTDGYVNVFSLSAAAGRGGEGDDEVEGAVVSVTNHGSVHKLGFLGGGEMWAKSHDEVLAIYSQDGEEEGNGRDYKLGDVRKAVEGCEYVVDLLPRGEGDAWVVAGSMAGQWVDLVPLDRCGVWGSGGFRLLGGHGEEVCRDVKVDVATSTIFTGGEDGIVKAWRPPTEDVVAAMEVAEESAPQKKEKTKKKNKKSKDEKKLRHAPY</sequence>
<evidence type="ECO:0000313" key="5">
    <source>
        <dbReference type="EMBL" id="KAA8910771.1"/>
    </source>
</evidence>
<dbReference type="EMBL" id="VXIS01000042">
    <property type="protein sequence ID" value="KAA8910771.1"/>
    <property type="molecule type" value="Genomic_DNA"/>
</dbReference>
<dbReference type="SMART" id="SM00320">
    <property type="entry name" value="WD40"/>
    <property type="match status" value="3"/>
</dbReference>
<dbReference type="SUPFAM" id="SSF50978">
    <property type="entry name" value="WD40 repeat-like"/>
    <property type="match status" value="1"/>
</dbReference>
<name>A0A5J5F3K7_9PEZI</name>
<dbReference type="Pfam" id="PF00400">
    <property type="entry name" value="WD40"/>
    <property type="match status" value="2"/>
</dbReference>
<feature type="repeat" description="WD" evidence="3">
    <location>
        <begin position="146"/>
        <end position="180"/>
    </location>
</feature>
<dbReference type="PROSITE" id="PS50082">
    <property type="entry name" value="WD_REPEATS_2"/>
    <property type="match status" value="1"/>
</dbReference>
<dbReference type="AlphaFoldDB" id="A0A5J5F3K7"/>
<evidence type="ECO:0000313" key="6">
    <source>
        <dbReference type="Proteomes" id="UP000326924"/>
    </source>
</evidence>
<dbReference type="InterPro" id="IPR039328">
    <property type="entry name" value="WDR89"/>
</dbReference>
<organism evidence="5 6">
    <name type="scientific">Sphaerosporella brunnea</name>
    <dbReference type="NCBI Taxonomy" id="1250544"/>
    <lineage>
        <taxon>Eukaryota</taxon>
        <taxon>Fungi</taxon>
        <taxon>Dikarya</taxon>
        <taxon>Ascomycota</taxon>
        <taxon>Pezizomycotina</taxon>
        <taxon>Pezizomycetes</taxon>
        <taxon>Pezizales</taxon>
        <taxon>Pyronemataceae</taxon>
        <taxon>Sphaerosporella</taxon>
    </lineage>
</organism>
<keyword evidence="1 3" id="KW-0853">WD repeat</keyword>
<comment type="caution">
    <text evidence="5">The sequence shown here is derived from an EMBL/GenBank/DDBJ whole genome shotgun (WGS) entry which is preliminary data.</text>
</comment>
<proteinExistence type="predicted"/>
<accession>A0A5J5F3K7</accession>
<evidence type="ECO:0000256" key="3">
    <source>
        <dbReference type="PROSITE-ProRule" id="PRU00221"/>
    </source>
</evidence>
<dbReference type="InParanoid" id="A0A5J5F3K7"/>
<feature type="region of interest" description="Disordered" evidence="4">
    <location>
        <begin position="344"/>
        <end position="374"/>
    </location>
</feature>
<keyword evidence="6" id="KW-1185">Reference proteome</keyword>
<protein>
    <submittedName>
        <fullName evidence="5">WD40-repeat-containing domain protein</fullName>
    </submittedName>
</protein>